<dbReference type="Gene3D" id="1.10.150.240">
    <property type="entry name" value="Putative phosphatase, domain 2"/>
    <property type="match status" value="1"/>
</dbReference>
<gene>
    <name evidence="1" type="ORF">JQ619_36460</name>
</gene>
<dbReference type="InterPro" id="IPR036412">
    <property type="entry name" value="HAD-like_sf"/>
</dbReference>
<dbReference type="InterPro" id="IPR041492">
    <property type="entry name" value="HAD_2"/>
</dbReference>
<evidence type="ECO:0000313" key="2">
    <source>
        <dbReference type="Proteomes" id="UP001314635"/>
    </source>
</evidence>
<accession>A0ABS5GIZ4</accession>
<dbReference type="NCBIfam" id="TIGR01509">
    <property type="entry name" value="HAD-SF-IA-v3"/>
    <property type="match status" value="1"/>
</dbReference>
<dbReference type="Pfam" id="PF13419">
    <property type="entry name" value="HAD_2"/>
    <property type="match status" value="1"/>
</dbReference>
<dbReference type="SFLD" id="SFLDS00003">
    <property type="entry name" value="Haloacid_Dehalogenase"/>
    <property type="match status" value="1"/>
</dbReference>
<dbReference type="InterPro" id="IPR023214">
    <property type="entry name" value="HAD_sf"/>
</dbReference>
<dbReference type="Gene3D" id="3.40.50.1000">
    <property type="entry name" value="HAD superfamily/HAD-like"/>
    <property type="match status" value="1"/>
</dbReference>
<dbReference type="RefSeq" id="WP_049795379.1">
    <property type="nucleotide sequence ID" value="NZ_JABFDP010000048.1"/>
</dbReference>
<dbReference type="PRINTS" id="PR00413">
    <property type="entry name" value="HADHALOGNASE"/>
</dbReference>
<sequence length="225" mass="24415">MKAYLFDLDGTLATSESLKARALAQTCALYGVEADPLIYADVMGEDWTTVTGHFFTSCNIDPPRDVFNDRFRGIYLDLLETEVSATAGAVPFVLSTRERGIKVGLVSSAASWMVEKVLARLDLKHAFDVVITQEDVVRHKPDPEAYWLALSGLGVDATTTLVFEDSLAGLKAAKAAGCRCVAIRHSFNIRHDFSAADREIRSFDELAAASSYAPPVAPGDIEPAK</sequence>
<dbReference type="SFLD" id="SFLDG01129">
    <property type="entry name" value="C1.5:_HAD__Beta-PGM__Phosphata"/>
    <property type="match status" value="1"/>
</dbReference>
<dbReference type="Proteomes" id="UP001314635">
    <property type="component" value="Unassembled WGS sequence"/>
</dbReference>
<dbReference type="InterPro" id="IPR023198">
    <property type="entry name" value="PGP-like_dom2"/>
</dbReference>
<dbReference type="PANTHER" id="PTHR43481:SF4">
    <property type="entry name" value="GLYCEROL-1-PHOSPHATE PHOSPHOHYDROLASE 1-RELATED"/>
    <property type="match status" value="1"/>
</dbReference>
<comment type="caution">
    <text evidence="1">The sequence shown here is derived from an EMBL/GenBank/DDBJ whole genome shotgun (WGS) entry which is preliminary data.</text>
</comment>
<proteinExistence type="predicted"/>
<evidence type="ECO:0000313" key="1">
    <source>
        <dbReference type="EMBL" id="MBR1141254.1"/>
    </source>
</evidence>
<dbReference type="SUPFAM" id="SSF56784">
    <property type="entry name" value="HAD-like"/>
    <property type="match status" value="1"/>
</dbReference>
<reference evidence="2" key="1">
    <citation type="journal article" date="2021" name="ISME J.">
        <title>Evolutionary origin and ecological implication of a unique nif island in free-living Bradyrhizobium lineages.</title>
        <authorList>
            <person name="Tao J."/>
        </authorList>
    </citation>
    <scope>NUCLEOTIDE SEQUENCE [LARGE SCALE GENOMIC DNA]</scope>
    <source>
        <strain evidence="2">SZCCT0094</strain>
    </source>
</reference>
<dbReference type="EMBL" id="JAFCLK010000059">
    <property type="protein sequence ID" value="MBR1141254.1"/>
    <property type="molecule type" value="Genomic_DNA"/>
</dbReference>
<dbReference type="PANTHER" id="PTHR43481">
    <property type="entry name" value="FRUCTOSE-1-PHOSPHATE PHOSPHATASE"/>
    <property type="match status" value="1"/>
</dbReference>
<keyword evidence="2" id="KW-1185">Reference proteome</keyword>
<protein>
    <submittedName>
        <fullName evidence="1">HAD family phosphatase</fullName>
    </submittedName>
</protein>
<dbReference type="InterPro" id="IPR051806">
    <property type="entry name" value="HAD-like_SPP"/>
</dbReference>
<organism evidence="1 2">
    <name type="scientific">Bradyrhizobium denitrificans</name>
    <dbReference type="NCBI Taxonomy" id="2734912"/>
    <lineage>
        <taxon>Bacteria</taxon>
        <taxon>Pseudomonadati</taxon>
        <taxon>Pseudomonadota</taxon>
        <taxon>Alphaproteobacteria</taxon>
        <taxon>Hyphomicrobiales</taxon>
        <taxon>Nitrobacteraceae</taxon>
        <taxon>Bradyrhizobium</taxon>
    </lineage>
</organism>
<name>A0ABS5GIZ4_9BRAD</name>
<dbReference type="InterPro" id="IPR006439">
    <property type="entry name" value="HAD-SF_hydro_IA"/>
</dbReference>